<dbReference type="Gene3D" id="1.10.340.70">
    <property type="match status" value="1"/>
</dbReference>
<evidence type="ECO:0000313" key="2">
    <source>
        <dbReference type="WBParaSite" id="SPAL_0001356300.1"/>
    </source>
</evidence>
<protein>
    <submittedName>
        <fullName evidence="2">Integrase_H2C2 domain-containing protein</fullName>
    </submittedName>
</protein>
<dbReference type="WBParaSite" id="SPAL_0001356300.1">
    <property type="protein sequence ID" value="SPAL_0001356300.1"/>
    <property type="gene ID" value="SPAL_0001356300"/>
</dbReference>
<dbReference type="Proteomes" id="UP000046392">
    <property type="component" value="Unplaced"/>
</dbReference>
<evidence type="ECO:0000313" key="1">
    <source>
        <dbReference type="Proteomes" id="UP000046392"/>
    </source>
</evidence>
<dbReference type="AlphaFoldDB" id="A0A0N5C6J7"/>
<accession>A0A0N5C6J7</accession>
<name>A0A0N5C6J7_STREA</name>
<reference evidence="2" key="1">
    <citation type="submission" date="2017-02" db="UniProtKB">
        <authorList>
            <consortium name="WormBaseParasite"/>
        </authorList>
    </citation>
    <scope>IDENTIFICATION</scope>
</reference>
<sequence length="168" mass="19629">MKAIKNDDWSILTSCPEMNFLLKQKSNLIINDKHQLTTKDGKLILSHTLANKVALFCHKNHESYSNILQRMNKRFIAYQLPSLLQSIIRSCSICQITYRKRSKTHNWNECTKLLQRGHLDIGHCSLYKSDFFVLKDSFSNFLFADWIPKQDASTIYNKLQRIFELTGA</sequence>
<keyword evidence="1" id="KW-1185">Reference proteome</keyword>
<organism evidence="1 2">
    <name type="scientific">Strongyloides papillosus</name>
    <name type="common">Intestinal threadworm</name>
    <dbReference type="NCBI Taxonomy" id="174720"/>
    <lineage>
        <taxon>Eukaryota</taxon>
        <taxon>Metazoa</taxon>
        <taxon>Ecdysozoa</taxon>
        <taxon>Nematoda</taxon>
        <taxon>Chromadorea</taxon>
        <taxon>Rhabditida</taxon>
        <taxon>Tylenchina</taxon>
        <taxon>Panagrolaimomorpha</taxon>
        <taxon>Strongyloidoidea</taxon>
        <taxon>Strongyloididae</taxon>
        <taxon>Strongyloides</taxon>
    </lineage>
</organism>
<proteinExistence type="predicted"/>